<accession>A0A640KJB4</accession>
<feature type="region of interest" description="Disordered" evidence="2">
    <location>
        <begin position="1"/>
        <end position="73"/>
    </location>
</feature>
<dbReference type="OrthoDB" id="10250282at2759"/>
<organism evidence="4 5">
    <name type="scientific">Leishmania tarentolae</name>
    <name type="common">Sauroleishmania tarentolae</name>
    <dbReference type="NCBI Taxonomy" id="5689"/>
    <lineage>
        <taxon>Eukaryota</taxon>
        <taxon>Discoba</taxon>
        <taxon>Euglenozoa</taxon>
        <taxon>Kinetoplastea</taxon>
        <taxon>Metakinetoplastina</taxon>
        <taxon>Trypanosomatida</taxon>
        <taxon>Trypanosomatidae</taxon>
        <taxon>Leishmaniinae</taxon>
        <taxon>Leishmania</taxon>
        <taxon>lizard Leishmania</taxon>
    </lineage>
</organism>
<dbReference type="GO" id="GO:0005739">
    <property type="term" value="C:mitochondrion"/>
    <property type="evidence" value="ECO:0007669"/>
    <property type="project" value="TreeGrafter"/>
</dbReference>
<comment type="caution">
    <text evidence="4">The sequence shown here is derived from an EMBL/GenBank/DDBJ whole genome shotgun (WGS) entry which is preliminary data.</text>
</comment>
<feature type="domain" description="CN hydrolase" evidence="3">
    <location>
        <begin position="116"/>
        <end position="363"/>
    </location>
</feature>
<keyword evidence="5" id="KW-1185">Reference proteome</keyword>
<proteinExistence type="predicted"/>
<dbReference type="GO" id="GO:0006528">
    <property type="term" value="P:asparagine metabolic process"/>
    <property type="evidence" value="ECO:0007669"/>
    <property type="project" value="TreeGrafter"/>
</dbReference>
<dbReference type="SUPFAM" id="SSF56317">
    <property type="entry name" value="Carbon-nitrogen hydrolase"/>
    <property type="match status" value="1"/>
</dbReference>
<name>A0A640KJB4_LEITA</name>
<dbReference type="VEuPathDB" id="TriTrypDB:LtaPh_2624301"/>
<dbReference type="FunFam" id="3.60.110.10:FF:000033">
    <property type="entry name" value="Putative nitrilase"/>
    <property type="match status" value="1"/>
</dbReference>
<sequence length="390" mass="43076">MSVRGLAPPDPASPCPEPPPPSQAPRSLPRGPPPGPRRGRAGAPPICFAPARDHAGGARHAWRRAQRARAPPPHYRHPYETSPPPFLQFSPKTGFQPPKVATIVYSFFFPKMASILPVTLCQMSVTREKAANLKKAVTMITDAAKRGSKLAVLPECFNCPYGTKYFEEYSESLAAGNETFDAMSQCAKENGMWIIAGSVPEKSADGKLFNSSMTFGPDGVLRHVHRKVHLFRINTDTVRFDEGEVLSAGNDVTAISLDDKTKFGVAICFDIRYPFLAWKYAEQGTSFIVYPGAFNMVTGPAHWQLAARARAVDNQQYVFLCSPARDTSAEYVAWGHSMVVDPFGNVLSELDEKEGFLDCKVDFSVIQDTRNQIPILKGVRHDLYTLSWKK</sequence>
<dbReference type="GO" id="GO:0050152">
    <property type="term" value="F:omega-amidase activity"/>
    <property type="evidence" value="ECO:0007669"/>
    <property type="project" value="TreeGrafter"/>
</dbReference>
<evidence type="ECO:0000259" key="3">
    <source>
        <dbReference type="PROSITE" id="PS50263"/>
    </source>
</evidence>
<feature type="compositionally biased region" description="Pro residues" evidence="2">
    <location>
        <begin position="8"/>
        <end position="23"/>
    </location>
</feature>
<dbReference type="Gene3D" id="3.60.110.10">
    <property type="entry name" value="Carbon-nitrogen hydrolase"/>
    <property type="match status" value="1"/>
</dbReference>
<evidence type="ECO:0000313" key="4">
    <source>
        <dbReference type="EMBL" id="GET89592.1"/>
    </source>
</evidence>
<dbReference type="Proteomes" id="UP000419144">
    <property type="component" value="Unassembled WGS sequence"/>
</dbReference>
<dbReference type="AlphaFoldDB" id="A0A640KJB4"/>
<dbReference type="InterPro" id="IPR003010">
    <property type="entry name" value="C-N_Hydrolase"/>
</dbReference>
<dbReference type="InterPro" id="IPR036526">
    <property type="entry name" value="C-N_Hydrolase_sf"/>
</dbReference>
<dbReference type="PANTHER" id="PTHR23088:SF30">
    <property type="entry name" value="OMEGA-AMIDASE NIT2"/>
    <property type="match status" value="1"/>
</dbReference>
<evidence type="ECO:0000256" key="1">
    <source>
        <dbReference type="ARBA" id="ARBA00022801"/>
    </source>
</evidence>
<gene>
    <name evidence="4" type="ORF">LtaPh_2624301</name>
</gene>
<evidence type="ECO:0000256" key="2">
    <source>
        <dbReference type="SAM" id="MobiDB-lite"/>
    </source>
</evidence>
<reference evidence="4" key="1">
    <citation type="submission" date="2019-11" db="EMBL/GenBank/DDBJ databases">
        <title>Leishmania tarentolae CDS.</title>
        <authorList>
            <person name="Goto Y."/>
            <person name="Yamagishi J."/>
        </authorList>
    </citation>
    <scope>NUCLEOTIDE SEQUENCE [LARGE SCALE GENOMIC DNA]</scope>
    <source>
        <strain evidence="4">Parrot Tar II</strain>
    </source>
</reference>
<dbReference type="GO" id="GO:0006541">
    <property type="term" value="P:glutamine metabolic process"/>
    <property type="evidence" value="ECO:0007669"/>
    <property type="project" value="TreeGrafter"/>
</dbReference>
<dbReference type="CDD" id="cd07572">
    <property type="entry name" value="nit"/>
    <property type="match status" value="1"/>
</dbReference>
<dbReference type="PANTHER" id="PTHR23088">
    <property type="entry name" value="NITRILASE-RELATED"/>
    <property type="match status" value="1"/>
</dbReference>
<evidence type="ECO:0000313" key="5">
    <source>
        <dbReference type="Proteomes" id="UP000419144"/>
    </source>
</evidence>
<dbReference type="PROSITE" id="PS50263">
    <property type="entry name" value="CN_HYDROLASE"/>
    <property type="match status" value="1"/>
</dbReference>
<protein>
    <submittedName>
        <fullName evidence="4">Nitrilase, putative</fullName>
    </submittedName>
</protein>
<dbReference type="EMBL" id="BLBS01000036">
    <property type="protein sequence ID" value="GET89592.1"/>
    <property type="molecule type" value="Genomic_DNA"/>
</dbReference>
<keyword evidence="1" id="KW-0378">Hydrolase</keyword>
<dbReference type="InterPro" id="IPR045254">
    <property type="entry name" value="Nit1/2_C-N_Hydrolase"/>
</dbReference>
<dbReference type="GO" id="GO:0006107">
    <property type="term" value="P:oxaloacetate metabolic process"/>
    <property type="evidence" value="ECO:0007669"/>
    <property type="project" value="TreeGrafter"/>
</dbReference>
<dbReference type="Pfam" id="PF00795">
    <property type="entry name" value="CN_hydrolase"/>
    <property type="match status" value="1"/>
</dbReference>